<dbReference type="Pfam" id="PF17384">
    <property type="entry name" value="DUF150_C"/>
    <property type="match status" value="1"/>
</dbReference>
<dbReference type="CDD" id="cd01734">
    <property type="entry name" value="YlxS_C"/>
    <property type="match status" value="1"/>
</dbReference>
<dbReference type="PANTHER" id="PTHR33867">
    <property type="entry name" value="RIBOSOME MATURATION FACTOR RIMP"/>
    <property type="match status" value="1"/>
</dbReference>
<keyword evidence="1" id="KW-0690">Ribosome biogenesis</keyword>
<dbReference type="InterPro" id="IPR003728">
    <property type="entry name" value="Ribosome_maturation_RimP"/>
</dbReference>
<dbReference type="GO" id="GO:0005829">
    <property type="term" value="C:cytosol"/>
    <property type="evidence" value="ECO:0007669"/>
    <property type="project" value="TreeGrafter"/>
</dbReference>
<dbReference type="HAMAP" id="MF_01077">
    <property type="entry name" value="RimP"/>
    <property type="match status" value="1"/>
</dbReference>
<dbReference type="Proteomes" id="UP000467236">
    <property type="component" value="Chromosome"/>
</dbReference>
<dbReference type="PANTHER" id="PTHR33867:SF1">
    <property type="entry name" value="RIBOSOME MATURATION FACTOR RIMP"/>
    <property type="match status" value="1"/>
</dbReference>
<sequence length="180" mass="19319">MATGLPSQTQVIELLGGEFARAGYEIEDVVIDTRARPPRITVIADGDTALDLDAITALSRSASALLDGLDTIRERYVLEVSSPGVERPLTKAKHFRRARGRKVELALRDGSQLTGRIGETRADTVALVVRQGGRWAVRRIPLVDIVKAVVQVEFSSPAQSELELAESTEMGRAGGTEAGA</sequence>
<dbReference type="RefSeq" id="WP_083052624.1">
    <property type="nucleotide sequence ID" value="NZ_AP022575.1"/>
</dbReference>
<comment type="subcellular location">
    <subcellularLocation>
        <location evidence="1">Cytoplasm</location>
    </subcellularLocation>
</comment>
<accession>A0A7I7MSR1</accession>
<keyword evidence="1" id="KW-0963">Cytoplasm</keyword>
<dbReference type="EMBL" id="AP022575">
    <property type="protein sequence ID" value="BBX74289.1"/>
    <property type="molecule type" value="Genomic_DNA"/>
</dbReference>
<evidence type="ECO:0000313" key="2">
    <source>
        <dbReference type="EMBL" id="BBX74289.1"/>
    </source>
</evidence>
<keyword evidence="3" id="KW-1185">Reference proteome</keyword>
<dbReference type="Gene3D" id="3.30.300.70">
    <property type="entry name" value="RimP-like superfamily, N-terminal"/>
    <property type="match status" value="1"/>
</dbReference>
<protein>
    <recommendedName>
        <fullName evidence="1">Ribosome maturation factor RimP</fullName>
    </recommendedName>
</protein>
<proteinExistence type="inferred from homology"/>
<evidence type="ECO:0000313" key="3">
    <source>
        <dbReference type="Proteomes" id="UP000467236"/>
    </source>
</evidence>
<comment type="function">
    <text evidence="1">Required for maturation of 30S ribosomal subunits.</text>
</comment>
<dbReference type="AlphaFoldDB" id="A0A7I7MSR1"/>
<dbReference type="SUPFAM" id="SSF74942">
    <property type="entry name" value="YhbC-like, C-terminal domain"/>
    <property type="match status" value="1"/>
</dbReference>
<dbReference type="InterPro" id="IPR028989">
    <property type="entry name" value="RimP_N"/>
</dbReference>
<dbReference type="InterPro" id="IPR036847">
    <property type="entry name" value="RimP_C_sf"/>
</dbReference>
<reference evidence="2 3" key="1">
    <citation type="journal article" date="2019" name="Emerg. Microbes Infect.">
        <title>Comprehensive subspecies identification of 175 nontuberculous mycobacteria species based on 7547 genomic profiles.</title>
        <authorList>
            <person name="Matsumoto Y."/>
            <person name="Kinjo T."/>
            <person name="Motooka D."/>
            <person name="Nabeya D."/>
            <person name="Jung N."/>
            <person name="Uechi K."/>
            <person name="Horii T."/>
            <person name="Iida T."/>
            <person name="Fujita J."/>
            <person name="Nakamura S."/>
        </authorList>
    </citation>
    <scope>NUCLEOTIDE SEQUENCE [LARGE SCALE GENOMIC DNA]</scope>
    <source>
        <strain evidence="2 3">JCM 14233</strain>
    </source>
</reference>
<dbReference type="GO" id="GO:0006412">
    <property type="term" value="P:translation"/>
    <property type="evidence" value="ECO:0007669"/>
    <property type="project" value="TreeGrafter"/>
</dbReference>
<evidence type="ECO:0000256" key="1">
    <source>
        <dbReference type="HAMAP-Rule" id="MF_01077"/>
    </source>
</evidence>
<comment type="similarity">
    <text evidence="1">Belongs to the RimP family.</text>
</comment>
<dbReference type="KEGG" id="mshj:MSHI_21950"/>
<dbReference type="InterPro" id="IPR028998">
    <property type="entry name" value="RimP_C"/>
</dbReference>
<name>A0A7I7MSR1_9MYCO</name>
<dbReference type="Pfam" id="PF02576">
    <property type="entry name" value="RimP_N"/>
    <property type="match status" value="1"/>
</dbReference>
<organism evidence="2 3">
    <name type="scientific">Mycobacterium shinjukuense</name>
    <dbReference type="NCBI Taxonomy" id="398694"/>
    <lineage>
        <taxon>Bacteria</taxon>
        <taxon>Bacillati</taxon>
        <taxon>Actinomycetota</taxon>
        <taxon>Actinomycetes</taxon>
        <taxon>Mycobacteriales</taxon>
        <taxon>Mycobacteriaceae</taxon>
        <taxon>Mycobacterium</taxon>
    </lineage>
</organism>
<dbReference type="InterPro" id="IPR035956">
    <property type="entry name" value="RimP_N_sf"/>
</dbReference>
<dbReference type="NCBIfam" id="NF000930">
    <property type="entry name" value="PRK00092.2-2"/>
    <property type="match status" value="1"/>
</dbReference>
<dbReference type="OrthoDB" id="9805006at2"/>
<dbReference type="SUPFAM" id="SSF75420">
    <property type="entry name" value="YhbC-like, N-terminal domain"/>
    <property type="match status" value="1"/>
</dbReference>
<gene>
    <name evidence="1 2" type="primary">rimP</name>
    <name evidence="2" type="ORF">MSHI_21950</name>
</gene>
<dbReference type="GO" id="GO:0000028">
    <property type="term" value="P:ribosomal small subunit assembly"/>
    <property type="evidence" value="ECO:0007669"/>
    <property type="project" value="TreeGrafter"/>
</dbReference>